<dbReference type="GO" id="GO:0003677">
    <property type="term" value="F:DNA binding"/>
    <property type="evidence" value="ECO:0007669"/>
    <property type="project" value="UniProtKB-KW"/>
</dbReference>
<evidence type="ECO:0000256" key="3">
    <source>
        <dbReference type="ARBA" id="ARBA00023125"/>
    </source>
</evidence>
<gene>
    <name evidence="5" type="ORF">MARGE09_P3429</name>
</gene>
<dbReference type="REBASE" id="576565">
    <property type="entry name" value="S2.MspGE09ORF3430P"/>
</dbReference>
<sequence>MVALADLVDIRGGGTPSKKVAEYWGGSIPWASVKDFKSSELSITQDCITELGVKNSATNVLPAGTIVVPTRMALGKVAVTATNMAINQDLKALLVKDERVLDKRYLLRFLESKSDEIAKQGKGATVKGITLDVLRELDVYLPFPNNAEKSLKEQKRIAAILDKADAIRRKRQEAIQLADDFLRSVFLDMFGDPVSVDKVSFGDVVAIDAKMVDPREDAYIDLVHIGPDRIEKETGMFLPALTAREEGLISKKFLFDERHVLYSKIRPYLRKCALANNVGLCSADMYPIRAIDGKTTREFIWMLLLSEQFSHYTETLPDRASIPKLNRTELALFEFSLPKYESQVKFSKVVNSVLSMKSRYAIEVSKENLLFGSLSQKAFSGKL</sequence>
<dbReference type="GO" id="GO:0009035">
    <property type="term" value="F:type I site-specific deoxyribonuclease activity"/>
    <property type="evidence" value="ECO:0007669"/>
    <property type="project" value="UniProtKB-EC"/>
</dbReference>
<reference evidence="5 6" key="1">
    <citation type="journal article" date="2022" name="IScience">
        <title>An ultrasensitive nanofiber-based assay for enzymatic hydrolysis and deep-sea microbial degradation of cellulose.</title>
        <authorList>
            <person name="Tsudome M."/>
            <person name="Tachioka M."/>
            <person name="Miyazaki M."/>
            <person name="Uchimura K."/>
            <person name="Tsuda M."/>
            <person name="Takaki Y."/>
            <person name="Deguchi S."/>
        </authorList>
    </citation>
    <scope>NUCLEOTIDE SEQUENCE [LARGE SCALE GENOMIC DNA]</scope>
    <source>
        <strain evidence="5 6">GE09</strain>
    </source>
</reference>
<dbReference type="KEGG" id="marq:MARGE09_P3429"/>
<dbReference type="Gene3D" id="3.90.220.20">
    <property type="entry name" value="DNA methylase specificity domains"/>
    <property type="match status" value="2"/>
</dbReference>
<evidence type="ECO:0000259" key="4">
    <source>
        <dbReference type="Pfam" id="PF01420"/>
    </source>
</evidence>
<keyword evidence="6" id="KW-1185">Reference proteome</keyword>
<dbReference type="InterPro" id="IPR052021">
    <property type="entry name" value="Type-I_RS_S_subunit"/>
</dbReference>
<comment type="similarity">
    <text evidence="1">Belongs to the type-I restriction system S methylase family.</text>
</comment>
<dbReference type="GO" id="GO:0009307">
    <property type="term" value="P:DNA restriction-modification system"/>
    <property type="evidence" value="ECO:0007669"/>
    <property type="project" value="UniProtKB-KW"/>
</dbReference>
<dbReference type="CDD" id="cd17285">
    <property type="entry name" value="RMtype1_S_Csp16704I_TRD2-CR2_like"/>
    <property type="match status" value="1"/>
</dbReference>
<keyword evidence="2" id="KW-0680">Restriction system</keyword>
<protein>
    <submittedName>
        <fullName evidence="5">Type I restriction enzyme, S subunit</fullName>
        <ecNumber evidence="5">3.1.21.3</ecNumber>
    </submittedName>
</protein>
<dbReference type="AlphaFoldDB" id="A0AAN2BLK2"/>
<dbReference type="PANTHER" id="PTHR30408:SF12">
    <property type="entry name" value="TYPE I RESTRICTION ENZYME MJAVIII SPECIFICITY SUBUNIT"/>
    <property type="match status" value="1"/>
</dbReference>
<dbReference type="Pfam" id="PF01420">
    <property type="entry name" value="Methylase_S"/>
    <property type="match status" value="1"/>
</dbReference>
<evidence type="ECO:0000256" key="1">
    <source>
        <dbReference type="ARBA" id="ARBA00010923"/>
    </source>
</evidence>
<proteinExistence type="inferred from homology"/>
<keyword evidence="3" id="KW-0238">DNA-binding</keyword>
<organism evidence="5 6">
    <name type="scientific">Marinagarivorans cellulosilyticus</name>
    <dbReference type="NCBI Taxonomy" id="2721545"/>
    <lineage>
        <taxon>Bacteria</taxon>
        <taxon>Pseudomonadati</taxon>
        <taxon>Pseudomonadota</taxon>
        <taxon>Gammaproteobacteria</taxon>
        <taxon>Cellvibrionales</taxon>
        <taxon>Cellvibrionaceae</taxon>
        <taxon>Marinagarivorans</taxon>
    </lineage>
</organism>
<name>A0AAN2BLK2_9GAMM</name>
<evidence type="ECO:0000256" key="2">
    <source>
        <dbReference type="ARBA" id="ARBA00022747"/>
    </source>
</evidence>
<dbReference type="InterPro" id="IPR044946">
    <property type="entry name" value="Restrct_endonuc_typeI_TRD_sf"/>
</dbReference>
<dbReference type="Proteomes" id="UP001320119">
    <property type="component" value="Chromosome"/>
</dbReference>
<feature type="domain" description="Type I restriction modification DNA specificity" evidence="4">
    <location>
        <begin position="2"/>
        <end position="175"/>
    </location>
</feature>
<accession>A0AAN2BLK2</accession>
<evidence type="ECO:0000313" key="5">
    <source>
        <dbReference type="EMBL" id="BCD99228.1"/>
    </source>
</evidence>
<dbReference type="EC" id="3.1.21.3" evidence="5"/>
<evidence type="ECO:0000313" key="6">
    <source>
        <dbReference type="Proteomes" id="UP001320119"/>
    </source>
</evidence>
<dbReference type="SUPFAM" id="SSF116734">
    <property type="entry name" value="DNA methylase specificity domain"/>
    <property type="match status" value="2"/>
</dbReference>
<dbReference type="EMBL" id="AP023086">
    <property type="protein sequence ID" value="BCD99228.1"/>
    <property type="molecule type" value="Genomic_DNA"/>
</dbReference>
<keyword evidence="5" id="KW-0378">Hydrolase</keyword>
<dbReference type="PANTHER" id="PTHR30408">
    <property type="entry name" value="TYPE-1 RESTRICTION ENZYME ECOKI SPECIFICITY PROTEIN"/>
    <property type="match status" value="1"/>
</dbReference>
<dbReference type="InterPro" id="IPR000055">
    <property type="entry name" value="Restrct_endonuc_typeI_TRD"/>
</dbReference>